<dbReference type="InterPro" id="IPR051466">
    <property type="entry name" value="D-amino_acid_metab_enzyme"/>
</dbReference>
<protein>
    <submittedName>
        <fullName evidence="1">Alanine racemase</fullName>
    </submittedName>
</protein>
<gene>
    <name evidence="1" type="ORF">GCM10025863_15630</name>
</gene>
<dbReference type="Proteomes" id="UP001321543">
    <property type="component" value="Chromosome"/>
</dbReference>
<evidence type="ECO:0000313" key="2">
    <source>
        <dbReference type="Proteomes" id="UP001321543"/>
    </source>
</evidence>
<sequence>MLDLTADQGLAEHGRIAEQGVTSRADNEAWRDPARYWRSLTDATAHLPAPVAVIERDALRHNAMDLLVRAGGIPIRVATKSVRVRAVLDAVLAIPGFRGILSFTLAEALWLAKDHDDIVLGYPTVDRAGLTTLLADELLASRITLMIDDLAHLDLIDAIAPPGSRPEVRVAIDVDASLRAPGLGHIGVRRSSLFTAAEVAGFARQVVRRPGFRLVGLQMYEAQIAGQGDAAGADAPVIRMVQARSRDELRRRRAEIADAMLDVAPLEFLNGGGTGSLEFTGSDESLTEATAGSGLLAGHLFDGYRSFRPAPATAFAFDVVRKPAPDIATVLGGGWIASGPAVKSRQPAPVWPPRLRTLPREAAGEVQTPLQGDAARELRVGDRVWFRHAKSGEPAERIDAYQLVADGEVVDQLPTYRGEGKAFL</sequence>
<dbReference type="Gene3D" id="3.20.20.10">
    <property type="entry name" value="Alanine racemase"/>
    <property type="match status" value="1"/>
</dbReference>
<dbReference type="PANTHER" id="PTHR28004:SF2">
    <property type="entry name" value="D-SERINE DEHYDRATASE"/>
    <property type="match status" value="1"/>
</dbReference>
<dbReference type="InterPro" id="IPR029066">
    <property type="entry name" value="PLP-binding_barrel"/>
</dbReference>
<organism evidence="1 2">
    <name type="scientific">Microbacterium suwonense</name>
    <dbReference type="NCBI Taxonomy" id="683047"/>
    <lineage>
        <taxon>Bacteria</taxon>
        <taxon>Bacillati</taxon>
        <taxon>Actinomycetota</taxon>
        <taxon>Actinomycetes</taxon>
        <taxon>Micrococcales</taxon>
        <taxon>Microbacteriaceae</taxon>
        <taxon>Microbacterium</taxon>
    </lineage>
</organism>
<accession>A0ABN6X326</accession>
<proteinExistence type="predicted"/>
<name>A0ABN6X326_9MICO</name>
<dbReference type="PANTHER" id="PTHR28004">
    <property type="entry name" value="ZGC:162816-RELATED"/>
    <property type="match status" value="1"/>
</dbReference>
<evidence type="ECO:0000313" key="1">
    <source>
        <dbReference type="EMBL" id="BDZ38949.1"/>
    </source>
</evidence>
<keyword evidence="2" id="KW-1185">Reference proteome</keyword>
<dbReference type="EMBL" id="AP027728">
    <property type="protein sequence ID" value="BDZ38949.1"/>
    <property type="molecule type" value="Genomic_DNA"/>
</dbReference>
<dbReference type="SUPFAM" id="SSF51419">
    <property type="entry name" value="PLP-binding barrel"/>
    <property type="match status" value="1"/>
</dbReference>
<reference evidence="2" key="1">
    <citation type="journal article" date="2019" name="Int. J. Syst. Evol. Microbiol.">
        <title>The Global Catalogue of Microorganisms (GCM) 10K type strain sequencing project: providing services to taxonomists for standard genome sequencing and annotation.</title>
        <authorList>
            <consortium name="The Broad Institute Genomics Platform"/>
            <consortium name="The Broad Institute Genome Sequencing Center for Infectious Disease"/>
            <person name="Wu L."/>
            <person name="Ma J."/>
        </authorList>
    </citation>
    <scope>NUCLEOTIDE SEQUENCE [LARGE SCALE GENOMIC DNA]</scope>
    <source>
        <strain evidence="2">NBRC 106310</strain>
    </source>
</reference>